<feature type="region of interest" description="Disordered" evidence="1">
    <location>
        <begin position="80"/>
        <end position="118"/>
    </location>
</feature>
<proteinExistence type="predicted"/>
<evidence type="ECO:0000256" key="1">
    <source>
        <dbReference type="SAM" id="MobiDB-lite"/>
    </source>
</evidence>
<accession>A0AAV7VZK9</accession>
<dbReference type="EMBL" id="JANPWB010000002">
    <property type="protein sequence ID" value="KAJ1207022.1"/>
    <property type="molecule type" value="Genomic_DNA"/>
</dbReference>
<keyword evidence="3" id="KW-1185">Reference proteome</keyword>
<organism evidence="2 3">
    <name type="scientific">Pleurodeles waltl</name>
    <name type="common">Iberian ribbed newt</name>
    <dbReference type="NCBI Taxonomy" id="8319"/>
    <lineage>
        <taxon>Eukaryota</taxon>
        <taxon>Metazoa</taxon>
        <taxon>Chordata</taxon>
        <taxon>Craniata</taxon>
        <taxon>Vertebrata</taxon>
        <taxon>Euteleostomi</taxon>
        <taxon>Amphibia</taxon>
        <taxon>Batrachia</taxon>
        <taxon>Caudata</taxon>
        <taxon>Salamandroidea</taxon>
        <taxon>Salamandridae</taxon>
        <taxon>Pleurodelinae</taxon>
        <taxon>Pleurodeles</taxon>
    </lineage>
</organism>
<name>A0AAV7VZK9_PLEWA</name>
<feature type="compositionally biased region" description="Low complexity" evidence="1">
    <location>
        <begin position="92"/>
        <end position="107"/>
    </location>
</feature>
<gene>
    <name evidence="2" type="ORF">NDU88_002415</name>
</gene>
<dbReference type="AlphaFoldDB" id="A0AAV7VZK9"/>
<feature type="region of interest" description="Disordered" evidence="1">
    <location>
        <begin position="1"/>
        <end position="29"/>
    </location>
</feature>
<dbReference type="Proteomes" id="UP001066276">
    <property type="component" value="Chromosome 1_2"/>
</dbReference>
<evidence type="ECO:0000313" key="3">
    <source>
        <dbReference type="Proteomes" id="UP001066276"/>
    </source>
</evidence>
<sequence length="154" mass="16144">MGSLQATFPVAQHQRGPQRRPPGNGHRQHSTALVCATQHPQPPVFKVGPGLSRRNSGAGLMSRFAQLEWAMPQAGLQPLSLQGLRGPAATLRPQARSASSRSPVSPDSGHRPEAVRHPGVPTSFSCGFGSLGSAVTGAQSAWCFNAAQPSWLPA</sequence>
<evidence type="ECO:0000313" key="2">
    <source>
        <dbReference type="EMBL" id="KAJ1207022.1"/>
    </source>
</evidence>
<protein>
    <submittedName>
        <fullName evidence="2">Uncharacterized protein</fullName>
    </submittedName>
</protein>
<reference evidence="2" key="1">
    <citation type="journal article" date="2022" name="bioRxiv">
        <title>Sequencing and chromosome-scale assembly of the giantPleurodeles waltlgenome.</title>
        <authorList>
            <person name="Brown T."/>
            <person name="Elewa A."/>
            <person name="Iarovenko S."/>
            <person name="Subramanian E."/>
            <person name="Araus A.J."/>
            <person name="Petzold A."/>
            <person name="Susuki M."/>
            <person name="Suzuki K.-i.T."/>
            <person name="Hayashi T."/>
            <person name="Toyoda A."/>
            <person name="Oliveira C."/>
            <person name="Osipova E."/>
            <person name="Leigh N.D."/>
            <person name="Simon A."/>
            <person name="Yun M.H."/>
        </authorList>
    </citation>
    <scope>NUCLEOTIDE SEQUENCE</scope>
    <source>
        <strain evidence="2">20211129_DDA</strain>
        <tissue evidence="2">Liver</tissue>
    </source>
</reference>
<comment type="caution">
    <text evidence="2">The sequence shown here is derived from an EMBL/GenBank/DDBJ whole genome shotgun (WGS) entry which is preliminary data.</text>
</comment>